<keyword evidence="4" id="KW-0804">Transcription</keyword>
<dbReference type="EMBL" id="QDKG01000002">
    <property type="protein sequence ID" value="PVH25917.1"/>
    <property type="molecule type" value="Genomic_DNA"/>
</dbReference>
<gene>
    <name evidence="7" type="ORF">DC487_08290</name>
</gene>
<dbReference type="SUPFAM" id="SSF88659">
    <property type="entry name" value="Sigma3 and sigma4 domains of RNA polymerase sigma factors"/>
    <property type="match status" value="1"/>
</dbReference>
<evidence type="ECO:0000313" key="7">
    <source>
        <dbReference type="EMBL" id="PVH25917.1"/>
    </source>
</evidence>
<dbReference type="Gene3D" id="1.10.10.10">
    <property type="entry name" value="Winged helix-like DNA-binding domain superfamily/Winged helix DNA-binding domain"/>
    <property type="match status" value="1"/>
</dbReference>
<feature type="domain" description="RNA polymerase sigma factor 70 region 4 type 2" evidence="6">
    <location>
        <begin position="119"/>
        <end position="170"/>
    </location>
</feature>
<dbReference type="GO" id="GO:0016987">
    <property type="term" value="F:sigma factor activity"/>
    <property type="evidence" value="ECO:0007669"/>
    <property type="project" value="UniProtKB-KW"/>
</dbReference>
<evidence type="ECO:0000256" key="4">
    <source>
        <dbReference type="ARBA" id="ARBA00023163"/>
    </source>
</evidence>
<comment type="caution">
    <text evidence="7">The sequence shown here is derived from an EMBL/GenBank/DDBJ whole genome shotgun (WGS) entry which is preliminary data.</text>
</comment>
<comment type="similarity">
    <text evidence="1">Belongs to the sigma-70 factor family. ECF subfamily.</text>
</comment>
<dbReference type="Pfam" id="PF08281">
    <property type="entry name" value="Sigma70_r4_2"/>
    <property type="match status" value="1"/>
</dbReference>
<evidence type="ECO:0000256" key="3">
    <source>
        <dbReference type="ARBA" id="ARBA00023082"/>
    </source>
</evidence>
<dbReference type="Gene3D" id="1.10.1740.10">
    <property type="match status" value="1"/>
</dbReference>
<dbReference type="SUPFAM" id="SSF88946">
    <property type="entry name" value="Sigma2 domain of RNA polymerase sigma factors"/>
    <property type="match status" value="1"/>
</dbReference>
<dbReference type="NCBIfam" id="TIGR02937">
    <property type="entry name" value="sigma70-ECF"/>
    <property type="match status" value="1"/>
</dbReference>
<reference evidence="7 8" key="1">
    <citation type="submission" date="2018-04" db="EMBL/GenBank/DDBJ databases">
        <title>Sphingobacterium cortibacter sp. nov.</title>
        <authorList>
            <person name="Li Y."/>
        </authorList>
    </citation>
    <scope>NUCLEOTIDE SEQUENCE [LARGE SCALE GENOMIC DNA]</scope>
    <source>
        <strain evidence="7 8">2c-3</strain>
    </source>
</reference>
<dbReference type="OrthoDB" id="1491902at2"/>
<dbReference type="RefSeq" id="WP_116775488.1">
    <property type="nucleotide sequence ID" value="NZ_QDKG01000002.1"/>
</dbReference>
<keyword evidence="8" id="KW-1185">Reference proteome</keyword>
<dbReference type="InterPro" id="IPR039425">
    <property type="entry name" value="RNA_pol_sigma-70-like"/>
</dbReference>
<dbReference type="InterPro" id="IPR013325">
    <property type="entry name" value="RNA_pol_sigma_r2"/>
</dbReference>
<dbReference type="PANTHER" id="PTHR43133:SF46">
    <property type="entry name" value="RNA POLYMERASE SIGMA-70 FACTOR ECF SUBFAMILY"/>
    <property type="match status" value="1"/>
</dbReference>
<evidence type="ECO:0000256" key="1">
    <source>
        <dbReference type="ARBA" id="ARBA00010641"/>
    </source>
</evidence>
<dbReference type="AlphaFoldDB" id="A0A2T8HKE2"/>
<dbReference type="CDD" id="cd06171">
    <property type="entry name" value="Sigma70_r4"/>
    <property type="match status" value="1"/>
</dbReference>
<proteinExistence type="inferred from homology"/>
<dbReference type="PANTHER" id="PTHR43133">
    <property type="entry name" value="RNA POLYMERASE ECF-TYPE SIGMA FACTO"/>
    <property type="match status" value="1"/>
</dbReference>
<dbReference type="InterPro" id="IPR013324">
    <property type="entry name" value="RNA_pol_sigma_r3/r4-like"/>
</dbReference>
<dbReference type="Proteomes" id="UP000245627">
    <property type="component" value="Unassembled WGS sequence"/>
</dbReference>
<name>A0A2T8HKE2_9SPHI</name>
<evidence type="ECO:0000259" key="5">
    <source>
        <dbReference type="Pfam" id="PF04542"/>
    </source>
</evidence>
<dbReference type="GO" id="GO:0006352">
    <property type="term" value="P:DNA-templated transcription initiation"/>
    <property type="evidence" value="ECO:0007669"/>
    <property type="project" value="InterPro"/>
</dbReference>
<dbReference type="Pfam" id="PF04542">
    <property type="entry name" value="Sigma70_r2"/>
    <property type="match status" value="1"/>
</dbReference>
<dbReference type="InterPro" id="IPR013249">
    <property type="entry name" value="RNA_pol_sigma70_r4_t2"/>
</dbReference>
<sequence length="181" mass="21037">MKLTNIDMVWEGCKKQDRKAQEALYHHFSSKMFAVCLRYAKDHLEAEDMLQMGFVKVYTKHHLYDGAGSLEGWIRRVIVNTAIEVYRKRKIMYVDLEEEGTGASKMVSTFQADQTAYKDLLQLVNQLPINYKTIFNLYAIEGFSHKEIADSLSITETNSKSQLSRARSWLKERLLKMDNIS</sequence>
<dbReference type="InterPro" id="IPR007627">
    <property type="entry name" value="RNA_pol_sigma70_r2"/>
</dbReference>
<protein>
    <submittedName>
        <fullName evidence="7">Sigma-70 family RNA polymerase sigma factor</fullName>
    </submittedName>
</protein>
<dbReference type="InterPro" id="IPR036388">
    <property type="entry name" value="WH-like_DNA-bd_sf"/>
</dbReference>
<keyword evidence="3" id="KW-0731">Sigma factor</keyword>
<feature type="domain" description="RNA polymerase sigma-70 region 2" evidence="5">
    <location>
        <begin position="24"/>
        <end position="90"/>
    </location>
</feature>
<dbReference type="GO" id="GO:0003677">
    <property type="term" value="F:DNA binding"/>
    <property type="evidence" value="ECO:0007669"/>
    <property type="project" value="InterPro"/>
</dbReference>
<accession>A0A2T8HKE2</accession>
<organism evidence="7 8">
    <name type="scientific">Sphingobacterium corticibacter</name>
    <dbReference type="NCBI Taxonomy" id="2171749"/>
    <lineage>
        <taxon>Bacteria</taxon>
        <taxon>Pseudomonadati</taxon>
        <taxon>Bacteroidota</taxon>
        <taxon>Sphingobacteriia</taxon>
        <taxon>Sphingobacteriales</taxon>
        <taxon>Sphingobacteriaceae</taxon>
        <taxon>Sphingobacterium</taxon>
    </lineage>
</organism>
<keyword evidence="2" id="KW-0805">Transcription regulation</keyword>
<evidence type="ECO:0000256" key="2">
    <source>
        <dbReference type="ARBA" id="ARBA00023015"/>
    </source>
</evidence>
<dbReference type="InterPro" id="IPR014284">
    <property type="entry name" value="RNA_pol_sigma-70_dom"/>
</dbReference>
<evidence type="ECO:0000259" key="6">
    <source>
        <dbReference type="Pfam" id="PF08281"/>
    </source>
</evidence>
<evidence type="ECO:0000313" key="8">
    <source>
        <dbReference type="Proteomes" id="UP000245627"/>
    </source>
</evidence>